<dbReference type="Gene3D" id="3.30.300.250">
    <property type="match status" value="1"/>
</dbReference>
<gene>
    <name evidence="1" type="ORF">ATN88_19625</name>
</gene>
<dbReference type="AlphaFoldDB" id="A0A135I9H2"/>
<comment type="caution">
    <text evidence="1">The sequence shown here is derived from an EMBL/GenBank/DDBJ whole genome shotgun (WGS) entry which is preliminary data.</text>
</comment>
<dbReference type="EMBL" id="LNTY01000030">
    <property type="protein sequence ID" value="KXF82103.1"/>
    <property type="molecule type" value="Genomic_DNA"/>
</dbReference>
<name>A0A135I9H2_9GAMM</name>
<reference evidence="1 2" key="1">
    <citation type="submission" date="2015-11" db="EMBL/GenBank/DDBJ databases">
        <title>Genomic Taxonomy of the Vibrionaceae.</title>
        <authorList>
            <person name="Gomez-Gil B."/>
            <person name="Enciso-Ibarra J."/>
        </authorList>
    </citation>
    <scope>NUCLEOTIDE SEQUENCE [LARGE SCALE GENOMIC DNA]</scope>
    <source>
        <strain evidence="1 2">CAIM 912</strain>
    </source>
</reference>
<keyword evidence="2" id="KW-1185">Reference proteome</keyword>
<protein>
    <submittedName>
        <fullName evidence="1">Uncharacterized protein</fullName>
    </submittedName>
</protein>
<sequence length="173" mass="19293">MALGGCVTPLSETLWVSLQGTPVPQSFVNELSVRCLKQMDPTEKDPLALERCLLQSGVLQASSFYEITPYLVEATATRLNADTPVMVDDATRLDSVEHQGRTLRLNHTIIDDVVEDINVAHFRRMVPDLVKQNTCFAPPMTVLMENDVVFQYSYIDAEGKPITEFSITLSDCQ</sequence>
<organism evidence="1 2">
    <name type="scientific">Enterovibrio coralii</name>
    <dbReference type="NCBI Taxonomy" id="294935"/>
    <lineage>
        <taxon>Bacteria</taxon>
        <taxon>Pseudomonadati</taxon>
        <taxon>Pseudomonadota</taxon>
        <taxon>Gammaproteobacteria</taxon>
        <taxon>Vibrionales</taxon>
        <taxon>Vibrionaceae</taxon>
        <taxon>Enterovibrio</taxon>
    </lineage>
</organism>
<evidence type="ECO:0000313" key="1">
    <source>
        <dbReference type="EMBL" id="KXF82103.1"/>
    </source>
</evidence>
<evidence type="ECO:0000313" key="2">
    <source>
        <dbReference type="Proteomes" id="UP000070529"/>
    </source>
</evidence>
<dbReference type="STRING" id="294935.ATN88_19625"/>
<dbReference type="Proteomes" id="UP000070529">
    <property type="component" value="Unassembled WGS sequence"/>
</dbReference>
<accession>A0A135I9H2</accession>
<proteinExistence type="predicted"/>